<dbReference type="InterPro" id="IPR036291">
    <property type="entry name" value="NAD(P)-bd_dom_sf"/>
</dbReference>
<evidence type="ECO:0000256" key="1">
    <source>
        <dbReference type="ARBA" id="ARBA00006484"/>
    </source>
</evidence>
<dbReference type="PROSITE" id="PS00061">
    <property type="entry name" value="ADH_SHORT"/>
    <property type="match status" value="1"/>
</dbReference>
<dbReference type="InterPro" id="IPR002347">
    <property type="entry name" value="SDR_fam"/>
</dbReference>
<dbReference type="PANTHER" id="PTHR42901">
    <property type="entry name" value="ALCOHOL DEHYDROGENASE"/>
    <property type="match status" value="1"/>
</dbReference>
<dbReference type="NCBIfam" id="NF006073">
    <property type="entry name" value="PRK08219.1"/>
    <property type="match status" value="1"/>
</dbReference>
<dbReference type="PRINTS" id="PR00081">
    <property type="entry name" value="GDHRDH"/>
</dbReference>
<evidence type="ECO:0000313" key="4">
    <source>
        <dbReference type="Proteomes" id="UP000054023"/>
    </source>
</evidence>
<dbReference type="GO" id="GO:0016491">
    <property type="term" value="F:oxidoreductase activity"/>
    <property type="evidence" value="ECO:0007669"/>
    <property type="project" value="UniProtKB-KW"/>
</dbReference>
<evidence type="ECO:0000256" key="2">
    <source>
        <dbReference type="ARBA" id="ARBA00023002"/>
    </source>
</evidence>
<comment type="caution">
    <text evidence="3">The sequence shown here is derived from an EMBL/GenBank/DDBJ whole genome shotgun (WGS) entry which is preliminary data.</text>
</comment>
<organism evidence="3 4">
    <name type="scientific">Nesterenkonia jeotgali</name>
    <dbReference type="NCBI Taxonomy" id="317018"/>
    <lineage>
        <taxon>Bacteria</taxon>
        <taxon>Bacillati</taxon>
        <taxon>Actinomycetota</taxon>
        <taxon>Actinomycetes</taxon>
        <taxon>Micrococcales</taxon>
        <taxon>Micrococcaceae</taxon>
        <taxon>Nesterenkonia</taxon>
    </lineage>
</organism>
<protein>
    <submittedName>
        <fullName evidence="3">Short-chain dehydrogenase</fullName>
    </submittedName>
</protein>
<dbReference type="AlphaFoldDB" id="A0A0W8IG13"/>
<dbReference type="InterPro" id="IPR020904">
    <property type="entry name" value="Sc_DH/Rdtase_CS"/>
</dbReference>
<dbReference type="Proteomes" id="UP000054023">
    <property type="component" value="Unassembled WGS sequence"/>
</dbReference>
<dbReference type="SUPFAM" id="SSF51735">
    <property type="entry name" value="NAD(P)-binding Rossmann-fold domains"/>
    <property type="match status" value="1"/>
</dbReference>
<keyword evidence="4" id="KW-1185">Reference proteome</keyword>
<comment type="similarity">
    <text evidence="1">Belongs to the short-chain dehydrogenases/reductases (SDR) family.</text>
</comment>
<dbReference type="STRING" id="317018.AVL63_01850"/>
<gene>
    <name evidence="3" type="ORF">AVL63_01850</name>
</gene>
<evidence type="ECO:0000313" key="3">
    <source>
        <dbReference type="EMBL" id="KUG58811.1"/>
    </source>
</evidence>
<dbReference type="OrthoDB" id="517007at2"/>
<accession>A0A0W8IG13</accession>
<reference evidence="4" key="1">
    <citation type="submission" date="2015-12" db="EMBL/GenBank/DDBJ databases">
        <authorList>
            <person name="Nair G.R."/>
            <person name="Kaur G."/>
            <person name="Mayilraj S."/>
        </authorList>
    </citation>
    <scope>NUCLEOTIDE SEQUENCE [LARGE SCALE GENOMIC DNA]</scope>
    <source>
        <strain evidence="4">CD08_7</strain>
    </source>
</reference>
<dbReference type="Gene3D" id="3.40.50.720">
    <property type="entry name" value="NAD(P)-binding Rossmann-like Domain"/>
    <property type="match status" value="1"/>
</dbReference>
<dbReference type="RefSeq" id="WP_058888493.1">
    <property type="nucleotide sequence ID" value="NZ_LQBM01000003.1"/>
</dbReference>
<keyword evidence="2" id="KW-0560">Oxidoreductase</keyword>
<dbReference type="Pfam" id="PF00106">
    <property type="entry name" value="adh_short"/>
    <property type="match status" value="1"/>
</dbReference>
<dbReference type="EMBL" id="LQBM01000003">
    <property type="protein sequence ID" value="KUG58811.1"/>
    <property type="molecule type" value="Genomic_DNA"/>
</dbReference>
<sequence>MTEKQTSSTRPVALITGASRGIGKAIAEELGRDHHTLVGGTNPETVDAVVQALPSAEPFLVDLTDLEAIAPALEKAALTRLDVMVHSAGLAWMNPVGESSPAQFQEMFTVNVFAVAELTRAGLPLLRESSGQVLSINSGAGFTAGPGSSMYSGTKFALRALTDALREEERGRIKVTSIHPGRVDTDMQVALQHSMGNQNYDGGIYISPQAIAEAARTVVDMEDASMVESISIRPVQK</sequence>
<dbReference type="PANTHER" id="PTHR42901:SF1">
    <property type="entry name" value="ALCOHOL DEHYDROGENASE"/>
    <property type="match status" value="1"/>
</dbReference>
<proteinExistence type="inferred from homology"/>
<name>A0A0W8IG13_9MICC</name>